<dbReference type="InterPro" id="IPR036249">
    <property type="entry name" value="Thioredoxin-like_sf"/>
</dbReference>
<evidence type="ECO:0000256" key="1">
    <source>
        <dbReference type="ARBA" id="ARBA00007409"/>
    </source>
</evidence>
<dbReference type="InterPro" id="IPR004046">
    <property type="entry name" value="GST_C"/>
</dbReference>
<name>A0AAD4QDF7_9AGAM</name>
<dbReference type="EC" id="2.5.1.18" evidence="2"/>
<dbReference type="Gene3D" id="1.20.1050.10">
    <property type="match status" value="1"/>
</dbReference>
<dbReference type="EMBL" id="JAKELL010000008">
    <property type="protein sequence ID" value="KAH8996683.1"/>
    <property type="molecule type" value="Genomic_DNA"/>
</dbReference>
<dbReference type="Pfam" id="PF02798">
    <property type="entry name" value="GST_N"/>
    <property type="match status" value="1"/>
</dbReference>
<dbReference type="PROSITE" id="PS50404">
    <property type="entry name" value="GST_NTER"/>
    <property type="match status" value="1"/>
</dbReference>
<evidence type="ECO:0000256" key="4">
    <source>
        <dbReference type="ARBA" id="ARBA00047960"/>
    </source>
</evidence>
<dbReference type="InterPro" id="IPR040079">
    <property type="entry name" value="Glutathione_S-Trfase"/>
</dbReference>
<dbReference type="InterPro" id="IPR004045">
    <property type="entry name" value="Glutathione_S-Trfase_N"/>
</dbReference>
<dbReference type="GO" id="GO:0005737">
    <property type="term" value="C:cytoplasm"/>
    <property type="evidence" value="ECO:0007669"/>
    <property type="project" value="UniProtKB-ARBA"/>
</dbReference>
<comment type="catalytic activity">
    <reaction evidence="4">
        <text>RX + glutathione = an S-substituted glutathione + a halide anion + H(+)</text>
        <dbReference type="Rhea" id="RHEA:16437"/>
        <dbReference type="ChEBI" id="CHEBI:15378"/>
        <dbReference type="ChEBI" id="CHEBI:16042"/>
        <dbReference type="ChEBI" id="CHEBI:17792"/>
        <dbReference type="ChEBI" id="CHEBI:57925"/>
        <dbReference type="ChEBI" id="CHEBI:90779"/>
        <dbReference type="EC" id="2.5.1.18"/>
    </reaction>
</comment>
<dbReference type="SUPFAM" id="SSF52833">
    <property type="entry name" value="Thioredoxin-like"/>
    <property type="match status" value="1"/>
</dbReference>
<feature type="domain" description="GST N-terminal" evidence="5">
    <location>
        <begin position="1"/>
        <end position="80"/>
    </location>
</feature>
<comment type="caution">
    <text evidence="6">The sequence shown here is derived from an EMBL/GenBank/DDBJ whole genome shotgun (WGS) entry which is preliminary data.</text>
</comment>
<dbReference type="FunFam" id="3.40.30.10:FF:000156">
    <property type="entry name" value="Glutathione S-transferase 1"/>
    <property type="match status" value="1"/>
</dbReference>
<evidence type="ECO:0000256" key="3">
    <source>
        <dbReference type="ARBA" id="ARBA00022679"/>
    </source>
</evidence>
<dbReference type="PANTHER" id="PTHR44051:SF9">
    <property type="entry name" value="GLUTATHIONE S-TRANSFERASE 1"/>
    <property type="match status" value="1"/>
</dbReference>
<accession>A0AAD4QDF7</accession>
<dbReference type="SFLD" id="SFLDS00019">
    <property type="entry name" value="Glutathione_Transferase_(cytos"/>
    <property type="match status" value="1"/>
</dbReference>
<keyword evidence="3" id="KW-0808">Transferase</keyword>
<dbReference type="GO" id="GO:0004364">
    <property type="term" value="F:glutathione transferase activity"/>
    <property type="evidence" value="ECO:0007669"/>
    <property type="project" value="UniProtKB-EC"/>
</dbReference>
<comment type="similarity">
    <text evidence="1">Belongs to the GST superfamily.</text>
</comment>
<evidence type="ECO:0000313" key="6">
    <source>
        <dbReference type="EMBL" id="KAH8996683.1"/>
    </source>
</evidence>
<dbReference type="PANTHER" id="PTHR44051">
    <property type="entry name" value="GLUTATHIONE S-TRANSFERASE-RELATED"/>
    <property type="match status" value="1"/>
</dbReference>
<protein>
    <recommendedName>
        <fullName evidence="2">glutathione transferase</fullName>
        <ecNumber evidence="2">2.5.1.18</ecNumber>
    </recommendedName>
</protein>
<evidence type="ECO:0000313" key="7">
    <source>
        <dbReference type="Proteomes" id="UP001201163"/>
    </source>
</evidence>
<dbReference type="SUPFAM" id="SSF47616">
    <property type="entry name" value="GST C-terminal domain-like"/>
    <property type="match status" value="1"/>
</dbReference>
<gene>
    <name evidence="6" type="ORF">EDB92DRAFT_1517151</name>
</gene>
<dbReference type="AlphaFoldDB" id="A0AAD4QDF7"/>
<evidence type="ECO:0000256" key="2">
    <source>
        <dbReference type="ARBA" id="ARBA00012452"/>
    </source>
</evidence>
<dbReference type="CDD" id="cd03046">
    <property type="entry name" value="GST_N_GTT1_like"/>
    <property type="match status" value="1"/>
</dbReference>
<dbReference type="Pfam" id="PF14497">
    <property type="entry name" value="GST_C_3"/>
    <property type="match status" value="1"/>
</dbReference>
<dbReference type="SFLD" id="SFLDG00358">
    <property type="entry name" value="Main_(cytGST)"/>
    <property type="match status" value="1"/>
</dbReference>
<sequence>MIHLHHLNNSRSQRILWLLEELEVPYDITFYQRGSDQRAPKELRNIHPLGKSPVITDGDIALAESGAIIQYIVNKYGNGRVAPPPEGELNDIFFTHFSEGTLMPLLVNRYVFSLVPTQAPFFLRPLLWPICSMLDAQLVAKPLNESLKYVEGALDKSPTGWFAGGPDPTMADYMMSFGLDAVAASMPNLLGPKTKAWVERVHERPAFKRGVVKGGKDNYDYA</sequence>
<keyword evidence="7" id="KW-1185">Reference proteome</keyword>
<proteinExistence type="inferred from homology"/>
<dbReference type="GO" id="GO:0004602">
    <property type="term" value="F:glutathione peroxidase activity"/>
    <property type="evidence" value="ECO:0007669"/>
    <property type="project" value="UniProtKB-ARBA"/>
</dbReference>
<dbReference type="InterPro" id="IPR036282">
    <property type="entry name" value="Glutathione-S-Trfase_C_sf"/>
</dbReference>
<evidence type="ECO:0000259" key="5">
    <source>
        <dbReference type="PROSITE" id="PS50404"/>
    </source>
</evidence>
<dbReference type="Gene3D" id="3.40.30.10">
    <property type="entry name" value="Glutaredoxin"/>
    <property type="match status" value="1"/>
</dbReference>
<organism evidence="6 7">
    <name type="scientific">Lactarius akahatsu</name>
    <dbReference type="NCBI Taxonomy" id="416441"/>
    <lineage>
        <taxon>Eukaryota</taxon>
        <taxon>Fungi</taxon>
        <taxon>Dikarya</taxon>
        <taxon>Basidiomycota</taxon>
        <taxon>Agaricomycotina</taxon>
        <taxon>Agaricomycetes</taxon>
        <taxon>Russulales</taxon>
        <taxon>Russulaceae</taxon>
        <taxon>Lactarius</taxon>
    </lineage>
</organism>
<dbReference type="Proteomes" id="UP001201163">
    <property type="component" value="Unassembled WGS sequence"/>
</dbReference>
<reference evidence="6" key="1">
    <citation type="submission" date="2022-01" db="EMBL/GenBank/DDBJ databases">
        <title>Comparative genomics reveals a dynamic genome evolution in the ectomycorrhizal milk-cap (Lactarius) mushrooms.</title>
        <authorList>
            <consortium name="DOE Joint Genome Institute"/>
            <person name="Lebreton A."/>
            <person name="Tang N."/>
            <person name="Kuo A."/>
            <person name="LaButti K."/>
            <person name="Drula E."/>
            <person name="Barry K."/>
            <person name="Clum A."/>
            <person name="Lipzen A."/>
            <person name="Mousain D."/>
            <person name="Ng V."/>
            <person name="Wang R."/>
            <person name="Wang X."/>
            <person name="Dai Y."/>
            <person name="Henrissat B."/>
            <person name="Grigoriev I.V."/>
            <person name="Guerin-Laguette A."/>
            <person name="Yu F."/>
            <person name="Martin F.M."/>
        </authorList>
    </citation>
    <scope>NUCLEOTIDE SEQUENCE</scope>
    <source>
        <strain evidence="6">QP</strain>
    </source>
</reference>